<dbReference type="Gene3D" id="3.10.100.10">
    <property type="entry name" value="Mannose-Binding Protein A, subunit A"/>
    <property type="match status" value="1"/>
</dbReference>
<evidence type="ECO:0000256" key="4">
    <source>
        <dbReference type="ARBA" id="ARBA00023157"/>
    </source>
</evidence>
<feature type="domain" description="C-type lectin" evidence="6">
    <location>
        <begin position="125"/>
        <end position="241"/>
    </location>
</feature>
<dbReference type="AlphaFoldDB" id="A0A8C6ZDX8"/>
<dbReference type="InterPro" id="IPR050111">
    <property type="entry name" value="C-type_lectin/snaclec_domain"/>
</dbReference>
<keyword evidence="2" id="KW-0272">Extracellular matrix</keyword>
<evidence type="ECO:0000313" key="8">
    <source>
        <dbReference type="Proteomes" id="UP000694420"/>
    </source>
</evidence>
<proteinExistence type="predicted"/>
<reference evidence="7" key="2">
    <citation type="submission" date="2025-09" db="UniProtKB">
        <authorList>
            <consortium name="Ensembl"/>
        </authorList>
    </citation>
    <scope>IDENTIFICATION</scope>
</reference>
<organism evidence="7 8">
    <name type="scientific">Nothoprocta perdicaria</name>
    <name type="common">Chilean tinamou</name>
    <name type="synonym">Crypturus perdicarius</name>
    <dbReference type="NCBI Taxonomy" id="30464"/>
    <lineage>
        <taxon>Eukaryota</taxon>
        <taxon>Metazoa</taxon>
        <taxon>Chordata</taxon>
        <taxon>Craniata</taxon>
        <taxon>Vertebrata</taxon>
        <taxon>Euteleostomi</taxon>
        <taxon>Archelosauria</taxon>
        <taxon>Archosauria</taxon>
        <taxon>Dinosauria</taxon>
        <taxon>Saurischia</taxon>
        <taxon>Theropoda</taxon>
        <taxon>Coelurosauria</taxon>
        <taxon>Aves</taxon>
        <taxon>Palaeognathae</taxon>
        <taxon>Tinamiformes</taxon>
        <taxon>Tinamidae</taxon>
        <taxon>Nothoprocta</taxon>
    </lineage>
</organism>
<dbReference type="InterPro" id="IPR033989">
    <property type="entry name" value="CD209-like_CTLD"/>
</dbReference>
<name>A0A8C6ZDX8_NOTPE</name>
<keyword evidence="2" id="KW-0964">Secreted</keyword>
<evidence type="ECO:0000256" key="2">
    <source>
        <dbReference type="ARBA" id="ARBA00022530"/>
    </source>
</evidence>
<accession>A0A8C6ZDX8</accession>
<dbReference type="Ensembl" id="ENSNPET00000012763.1">
    <property type="protein sequence ID" value="ENSNPEP00000012456.1"/>
    <property type="gene ID" value="ENSNPEG00000009308.1"/>
</dbReference>
<reference evidence="7" key="1">
    <citation type="submission" date="2025-08" db="UniProtKB">
        <authorList>
            <consortium name="Ensembl"/>
        </authorList>
    </citation>
    <scope>IDENTIFICATION</scope>
</reference>
<dbReference type="Pfam" id="PF00059">
    <property type="entry name" value="Lectin_C"/>
    <property type="match status" value="1"/>
</dbReference>
<dbReference type="InterPro" id="IPR016186">
    <property type="entry name" value="C-type_lectin-like/link_sf"/>
</dbReference>
<keyword evidence="8" id="KW-1185">Reference proteome</keyword>
<evidence type="ECO:0000313" key="7">
    <source>
        <dbReference type="Ensembl" id="ENSNPEP00000012456.1"/>
    </source>
</evidence>
<dbReference type="InterPro" id="IPR001304">
    <property type="entry name" value="C-type_lectin-like"/>
</dbReference>
<evidence type="ECO:0000259" key="6">
    <source>
        <dbReference type="PROSITE" id="PS50041"/>
    </source>
</evidence>
<dbReference type="Proteomes" id="UP000694420">
    <property type="component" value="Unplaced"/>
</dbReference>
<keyword evidence="4" id="KW-1015">Disulfide bond</keyword>
<dbReference type="PROSITE" id="PS50041">
    <property type="entry name" value="C_TYPE_LECTIN_2"/>
    <property type="match status" value="1"/>
</dbReference>
<sequence>GGGSPVARQGPLRALPPPPADVRAERELRAARAAAAGASAPPACAHNGSLGERAPSATPGGEQDGNGSQGAGTCARRWQQRDPGSPNGTRGLSPVDIRDLHTLLKAPVVSTGQWLQRLSIGWKYHDGKIYYFSSDRKPWKDAEDFCVSKKSHLVSVTSAAEQVGAAEGFYWIGLTDIEQEGVWRWVDGTKYRQDTSFWAPGQPDNTDYGPSGREECAQIHPVGRGLWNDHNCNVSFPWICKRRLDVNGI</sequence>
<evidence type="ECO:0000256" key="3">
    <source>
        <dbReference type="ARBA" id="ARBA00022734"/>
    </source>
</evidence>
<dbReference type="PROSITE" id="PS00615">
    <property type="entry name" value="C_TYPE_LECTIN_1"/>
    <property type="match status" value="1"/>
</dbReference>
<keyword evidence="3" id="KW-0430">Lectin</keyword>
<evidence type="ECO:0000256" key="5">
    <source>
        <dbReference type="SAM" id="MobiDB-lite"/>
    </source>
</evidence>
<dbReference type="PANTHER" id="PTHR22803">
    <property type="entry name" value="MANNOSE, PHOSPHOLIPASE, LECTIN RECEPTOR RELATED"/>
    <property type="match status" value="1"/>
</dbReference>
<dbReference type="SUPFAM" id="SSF56436">
    <property type="entry name" value="C-type lectin-like"/>
    <property type="match status" value="1"/>
</dbReference>
<dbReference type="InterPro" id="IPR018378">
    <property type="entry name" value="C-type_lectin_CS"/>
</dbReference>
<comment type="subcellular location">
    <subcellularLocation>
        <location evidence="1">Secreted</location>
        <location evidence="1">Extracellular space</location>
        <location evidence="1">Extracellular matrix</location>
    </subcellularLocation>
</comment>
<dbReference type="InterPro" id="IPR016187">
    <property type="entry name" value="CTDL_fold"/>
</dbReference>
<dbReference type="GO" id="GO:0030246">
    <property type="term" value="F:carbohydrate binding"/>
    <property type="evidence" value="ECO:0007669"/>
    <property type="project" value="UniProtKB-KW"/>
</dbReference>
<feature type="compositionally biased region" description="Low complexity" evidence="5">
    <location>
        <begin position="31"/>
        <end position="45"/>
    </location>
</feature>
<feature type="region of interest" description="Disordered" evidence="5">
    <location>
        <begin position="1"/>
        <end position="93"/>
    </location>
</feature>
<evidence type="ECO:0000256" key="1">
    <source>
        <dbReference type="ARBA" id="ARBA00004498"/>
    </source>
</evidence>
<protein>
    <recommendedName>
        <fullName evidence="6">C-type lectin domain-containing protein</fullName>
    </recommendedName>
</protein>
<dbReference type="CDD" id="cd03590">
    <property type="entry name" value="CLECT_DC-SIGN_like"/>
    <property type="match status" value="1"/>
</dbReference>
<dbReference type="SMART" id="SM00034">
    <property type="entry name" value="CLECT"/>
    <property type="match status" value="1"/>
</dbReference>